<reference evidence="3 4" key="1">
    <citation type="journal article" date="2018" name="Nat. Genet.">
        <title>The Rosa genome provides new insights in the design of modern roses.</title>
        <authorList>
            <person name="Bendahmane M."/>
        </authorList>
    </citation>
    <scope>NUCLEOTIDE SEQUENCE [LARGE SCALE GENOMIC DNA]</scope>
    <source>
        <strain evidence="4">cv. Old Blush</strain>
    </source>
</reference>
<dbReference type="STRING" id="74649.A0A2P6SBY3"/>
<feature type="compositionally biased region" description="Polar residues" evidence="1">
    <location>
        <begin position="51"/>
        <end position="69"/>
    </location>
</feature>
<dbReference type="GO" id="GO:0031047">
    <property type="term" value="P:regulatory ncRNA-mediated gene silencing"/>
    <property type="evidence" value="ECO:0007669"/>
    <property type="project" value="InterPro"/>
</dbReference>
<dbReference type="InterPro" id="IPR038588">
    <property type="entry name" value="XS_domain_sf"/>
</dbReference>
<evidence type="ECO:0000256" key="1">
    <source>
        <dbReference type="SAM" id="MobiDB-lite"/>
    </source>
</evidence>
<dbReference type="PANTHER" id="PTHR46619">
    <property type="entry name" value="RNA RECOGNITION MOTIF XS DOMAIN PROTEIN-RELATED"/>
    <property type="match status" value="1"/>
</dbReference>
<dbReference type="InterPro" id="IPR005380">
    <property type="entry name" value="XS_domain"/>
</dbReference>
<feature type="region of interest" description="Disordered" evidence="1">
    <location>
        <begin position="1"/>
        <end position="135"/>
    </location>
</feature>
<evidence type="ECO:0000313" key="3">
    <source>
        <dbReference type="EMBL" id="PRQ56182.1"/>
    </source>
</evidence>
<dbReference type="Pfam" id="PF03468">
    <property type="entry name" value="XS"/>
    <property type="match status" value="1"/>
</dbReference>
<proteinExistence type="predicted"/>
<protein>
    <submittedName>
        <fullName evidence="3">Putative XS domain-containing protein</fullName>
    </submittedName>
</protein>
<evidence type="ECO:0000313" key="4">
    <source>
        <dbReference type="Proteomes" id="UP000238479"/>
    </source>
</evidence>
<feature type="region of interest" description="Disordered" evidence="1">
    <location>
        <begin position="718"/>
        <end position="744"/>
    </location>
</feature>
<comment type="caution">
    <text evidence="3">The sequence shown here is derived from an EMBL/GenBank/DDBJ whole genome shotgun (WGS) entry which is preliminary data.</text>
</comment>
<dbReference type="EMBL" id="PDCK01000039">
    <property type="protein sequence ID" value="PRQ56182.1"/>
    <property type="molecule type" value="Genomic_DNA"/>
</dbReference>
<dbReference type="OrthoDB" id="777694at2759"/>
<dbReference type="OMA" id="IVCGRSY"/>
<dbReference type="PANTHER" id="PTHR46619:SF4">
    <property type="entry name" value="XS DOMAIN-CONTAINING PROTEIN-RELATED"/>
    <property type="match status" value="1"/>
</dbReference>
<dbReference type="AlphaFoldDB" id="A0A2P6SBY3"/>
<gene>
    <name evidence="3" type="ORF">RchiOBHm_Chr1g0332961</name>
</gene>
<feature type="compositionally biased region" description="Pro residues" evidence="1">
    <location>
        <begin position="126"/>
        <end position="135"/>
    </location>
</feature>
<accession>A0A2P6SBY3</accession>
<dbReference type="Gramene" id="PRQ56182">
    <property type="protein sequence ID" value="PRQ56182"/>
    <property type="gene ID" value="RchiOBHm_Chr1g0332961"/>
</dbReference>
<organism evidence="3 4">
    <name type="scientific">Rosa chinensis</name>
    <name type="common">China rose</name>
    <dbReference type="NCBI Taxonomy" id="74649"/>
    <lineage>
        <taxon>Eukaryota</taxon>
        <taxon>Viridiplantae</taxon>
        <taxon>Streptophyta</taxon>
        <taxon>Embryophyta</taxon>
        <taxon>Tracheophyta</taxon>
        <taxon>Spermatophyta</taxon>
        <taxon>Magnoliopsida</taxon>
        <taxon>eudicotyledons</taxon>
        <taxon>Gunneridae</taxon>
        <taxon>Pentapetalae</taxon>
        <taxon>rosids</taxon>
        <taxon>fabids</taxon>
        <taxon>Rosales</taxon>
        <taxon>Rosaceae</taxon>
        <taxon>Rosoideae</taxon>
        <taxon>Rosoideae incertae sedis</taxon>
        <taxon>Rosa</taxon>
    </lineage>
</organism>
<keyword evidence="4" id="KW-1185">Reference proteome</keyword>
<feature type="compositionally biased region" description="Polar residues" evidence="1">
    <location>
        <begin position="28"/>
        <end position="37"/>
    </location>
</feature>
<sequence length="1009" mass="115277">MQPRRHESFNRQQPPASKLRPTYRFESGANNHPYSSGSRRRPEEVHRNIRRSLSPQQDHLGVSQRNVASIQREYGWHLGRGGGGRTDGVRRRRSTSGSPLLPFGEMRKMSQFEEEEEDGDLRRSYSPPPQPPVPVPASVPLELKHRRDSVEAGNYSVNDDLNGRRVYGSEHNDFGISKEDLNESRLTAGGKHGTLGQKPIHMEDSAVRGSKTMFIKGDTVHGAYHSSPSLGTVITQGARGGHLPSSTRSMSIRHSDQERLQYADPISLDRLPVTEAYKEGNKPVFPTRDGFYSMMSGSHSKNYFASSSTGLRNEFQDSYQHEQHMPSLEEFSRSSRKLKDSVSINAYRERPVVEFSRDPDSGQKNLTFYQRDSPTRVEYDDDYYFYPNSRGMIFDDRELPSDHLHKVMHPRAPLDYDHSRMGYDHRTVSRSSTMLPVVERIDNTEDYSGNSRKRIMLNNSTLERHTLSDYPDISRISNASKQSGEYMGSGRMHDKFGRRISQDYETSHLGAAQVCQISHLKEDYGYERDGNLKFQDRQCPVSKYDPEMHRNTIKMQSMRDKLGVYEPSDRVVKRKYVNEEHGSIQNPREIMSGKWNTSREFQDLYDSGEEWNGEDVGSMYTSRSARLGHNEHYKAQRKYAGIDQYDEFASDDRLPSQDSLADAQRHSVRYYKHGDRYAKGHQNYGSLSRHRSQQVDIKSGFHKQHKVWKRNDNYLEDVHRGDDNDADTSENGLSSAAPEPSEDSEEFMQLVQEAFLTYSKQLNMNPGVRRRYMEQGKAGTLFCIVCGRSFSKEFMDTQRLVTHAFMSKKAGLRTQHLGLLKAVCALLGWSTVIPTDIVLWVPQVLPKAEALAQKEDLILWPPVIIIHNISMSDNNPENWKVVSIEALEAFLRGKGLIRGRIKMCLGKPADQSVVLVKFLGTFTGLGNAERIHKYFAEQNRGRADFERATSNNGKIVEAGMQVDSVEERFLHGYMGIAEDLDKVDFNTRNWSLIKSKKEIQDLANAPVKP</sequence>
<feature type="domain" description="XS" evidence="2">
    <location>
        <begin position="855"/>
        <end position="981"/>
    </location>
</feature>
<name>A0A2P6SBY3_ROSCH</name>
<dbReference type="Gene3D" id="3.30.70.2890">
    <property type="entry name" value="XS domain"/>
    <property type="match status" value="1"/>
</dbReference>
<dbReference type="Proteomes" id="UP000238479">
    <property type="component" value="Chromosome 1"/>
</dbReference>
<evidence type="ECO:0000259" key="2">
    <source>
        <dbReference type="Pfam" id="PF03468"/>
    </source>
</evidence>